<evidence type="ECO:0000313" key="2">
    <source>
        <dbReference type="EMBL" id="KAL0444472.1"/>
    </source>
</evidence>
<feature type="region of interest" description="Disordered" evidence="1">
    <location>
        <begin position="58"/>
        <end position="96"/>
    </location>
</feature>
<organism evidence="2">
    <name type="scientific">Sesamum latifolium</name>
    <dbReference type="NCBI Taxonomy" id="2727402"/>
    <lineage>
        <taxon>Eukaryota</taxon>
        <taxon>Viridiplantae</taxon>
        <taxon>Streptophyta</taxon>
        <taxon>Embryophyta</taxon>
        <taxon>Tracheophyta</taxon>
        <taxon>Spermatophyta</taxon>
        <taxon>Magnoliopsida</taxon>
        <taxon>eudicotyledons</taxon>
        <taxon>Gunneridae</taxon>
        <taxon>Pentapetalae</taxon>
        <taxon>asterids</taxon>
        <taxon>lamiids</taxon>
        <taxon>Lamiales</taxon>
        <taxon>Pedaliaceae</taxon>
        <taxon>Sesamum</taxon>
    </lineage>
</organism>
<reference evidence="2" key="1">
    <citation type="submission" date="2020-06" db="EMBL/GenBank/DDBJ databases">
        <authorList>
            <person name="Li T."/>
            <person name="Hu X."/>
            <person name="Zhang T."/>
            <person name="Song X."/>
            <person name="Zhang H."/>
            <person name="Dai N."/>
            <person name="Sheng W."/>
            <person name="Hou X."/>
            <person name="Wei L."/>
        </authorList>
    </citation>
    <scope>NUCLEOTIDE SEQUENCE</scope>
    <source>
        <strain evidence="2">KEN1</strain>
        <tissue evidence="2">Leaf</tissue>
    </source>
</reference>
<proteinExistence type="predicted"/>
<dbReference type="AlphaFoldDB" id="A0AAW2WRX2"/>
<comment type="caution">
    <text evidence="2">The sequence shown here is derived from an EMBL/GenBank/DDBJ whole genome shotgun (WGS) entry which is preliminary data.</text>
</comment>
<sequence>MIQAHSKLCSDVWGMPCRGDFRSCVGGGRANMKMSPPPEATIDSVAGDIQQEGALELKKGGASQATDEGLPTASVATPLPLDQSETKEGPACGDEK</sequence>
<protein>
    <submittedName>
        <fullName evidence="2">Uncharacterized protein</fullName>
    </submittedName>
</protein>
<dbReference type="EMBL" id="JACGWN010000007">
    <property type="protein sequence ID" value="KAL0444472.1"/>
    <property type="molecule type" value="Genomic_DNA"/>
</dbReference>
<accession>A0AAW2WRX2</accession>
<gene>
    <name evidence="2" type="ORF">Slati_2169900</name>
</gene>
<evidence type="ECO:0000256" key="1">
    <source>
        <dbReference type="SAM" id="MobiDB-lite"/>
    </source>
</evidence>
<name>A0AAW2WRX2_9LAMI</name>
<feature type="compositionally biased region" description="Basic and acidic residues" evidence="1">
    <location>
        <begin position="84"/>
        <end position="96"/>
    </location>
</feature>
<reference evidence="2" key="2">
    <citation type="journal article" date="2024" name="Plant">
        <title>Genomic evolution and insights into agronomic trait innovations of Sesamum species.</title>
        <authorList>
            <person name="Miao H."/>
            <person name="Wang L."/>
            <person name="Qu L."/>
            <person name="Liu H."/>
            <person name="Sun Y."/>
            <person name="Le M."/>
            <person name="Wang Q."/>
            <person name="Wei S."/>
            <person name="Zheng Y."/>
            <person name="Lin W."/>
            <person name="Duan Y."/>
            <person name="Cao H."/>
            <person name="Xiong S."/>
            <person name="Wang X."/>
            <person name="Wei L."/>
            <person name="Li C."/>
            <person name="Ma Q."/>
            <person name="Ju M."/>
            <person name="Zhao R."/>
            <person name="Li G."/>
            <person name="Mu C."/>
            <person name="Tian Q."/>
            <person name="Mei H."/>
            <person name="Zhang T."/>
            <person name="Gao T."/>
            <person name="Zhang H."/>
        </authorList>
    </citation>
    <scope>NUCLEOTIDE SEQUENCE</scope>
    <source>
        <strain evidence="2">KEN1</strain>
    </source>
</reference>